<feature type="region of interest" description="Disordered" evidence="9">
    <location>
        <begin position="232"/>
        <end position="251"/>
    </location>
</feature>
<dbReference type="PRINTS" id="PR01333">
    <property type="entry name" value="2POREKCHANEL"/>
</dbReference>
<keyword evidence="4 10" id="KW-1133">Transmembrane helix</keyword>
<dbReference type="Gene3D" id="1.10.287.70">
    <property type="match status" value="1"/>
</dbReference>
<accession>A0A5E4MGH2</accession>
<keyword evidence="2 8" id="KW-0813">Transport</keyword>
<evidence type="ECO:0000256" key="1">
    <source>
        <dbReference type="ARBA" id="ARBA00004141"/>
    </source>
</evidence>
<feature type="domain" description="Potassium channel" evidence="11">
    <location>
        <begin position="125"/>
        <end position="185"/>
    </location>
</feature>
<evidence type="ECO:0000256" key="7">
    <source>
        <dbReference type="ARBA" id="ARBA00023303"/>
    </source>
</evidence>
<dbReference type="InterPro" id="IPR003280">
    <property type="entry name" value="2pore_dom_K_chnl"/>
</dbReference>
<dbReference type="AlphaFoldDB" id="A0A5E4MGH2"/>
<dbReference type="PANTHER" id="PTHR11003:SF352">
    <property type="entry name" value="BCDNA.GH04802-RELATED"/>
    <property type="match status" value="1"/>
</dbReference>
<evidence type="ECO:0000256" key="3">
    <source>
        <dbReference type="ARBA" id="ARBA00022692"/>
    </source>
</evidence>
<gene>
    <name evidence="12" type="ORF">CINCED_3A011725</name>
</gene>
<protein>
    <submittedName>
        <fullName evidence="12">Two pore domain potassium channel,Potassium channel domain</fullName>
    </submittedName>
</protein>
<dbReference type="InterPro" id="IPR013099">
    <property type="entry name" value="K_chnl_dom"/>
</dbReference>
<feature type="transmembrane region" description="Helical" evidence="10">
    <location>
        <begin position="29"/>
        <end position="57"/>
    </location>
</feature>
<dbReference type="GO" id="GO:0030322">
    <property type="term" value="P:stabilization of membrane potential"/>
    <property type="evidence" value="ECO:0007669"/>
    <property type="project" value="TreeGrafter"/>
</dbReference>
<keyword evidence="13" id="KW-1185">Reference proteome</keyword>
<comment type="similarity">
    <text evidence="8">Belongs to the two pore domain potassium channel (TC 1.A.1.8) family.</text>
</comment>
<dbReference type="GO" id="GO:0015271">
    <property type="term" value="F:outward rectifier potassium channel activity"/>
    <property type="evidence" value="ECO:0007669"/>
    <property type="project" value="TreeGrafter"/>
</dbReference>
<dbReference type="PANTHER" id="PTHR11003">
    <property type="entry name" value="POTASSIUM CHANNEL, SUBFAMILY K"/>
    <property type="match status" value="1"/>
</dbReference>
<sequence>MERKRSGRRYYNKRKKTWTQQCKDYLRQFIAFLFSNIGIICLVVGYTIAGAFMFIFIESAPGNSQGIIDLVTANRTGTVARLWDLTCCSTYYEDDWRTEVQMHLRSFQSHVIEAVRNFSYEGASKEMERWTFSGSFLYSLSVITTIGYGNVTPRTLLGKLATILYAIVGMPLFLLYLSNIGDILAKSFKWIYAKCCLCRSCKKRRKRMLALQRKEQWKMDMRDLKLNTGVLTEGEESDDEGTTDGSSSLSFNDTQEVTVPISLCLTIMVGYISGGAVLFSKWEDWEFFDGSYFCFISLSTIGFGDFVPGSKITGTANGSGSIQVSFILCSMYLMLGMALIAMCFNLMQQDVVMKIRTCTDILRRITRCKN</sequence>
<dbReference type="GO" id="GO:0022841">
    <property type="term" value="F:potassium ion leak channel activity"/>
    <property type="evidence" value="ECO:0007669"/>
    <property type="project" value="TreeGrafter"/>
</dbReference>
<feature type="transmembrane region" description="Helical" evidence="10">
    <location>
        <begin position="322"/>
        <end position="347"/>
    </location>
</feature>
<evidence type="ECO:0000256" key="9">
    <source>
        <dbReference type="SAM" id="MobiDB-lite"/>
    </source>
</evidence>
<proteinExistence type="inferred from homology"/>
<evidence type="ECO:0000256" key="4">
    <source>
        <dbReference type="ARBA" id="ARBA00022989"/>
    </source>
</evidence>
<evidence type="ECO:0000313" key="12">
    <source>
        <dbReference type="EMBL" id="VVC28927.1"/>
    </source>
</evidence>
<evidence type="ECO:0000256" key="5">
    <source>
        <dbReference type="ARBA" id="ARBA00023065"/>
    </source>
</evidence>
<feature type="transmembrane region" description="Helical" evidence="10">
    <location>
        <begin position="291"/>
        <end position="310"/>
    </location>
</feature>
<evidence type="ECO:0000313" key="13">
    <source>
        <dbReference type="Proteomes" id="UP000325440"/>
    </source>
</evidence>
<feature type="domain" description="Potassium channel" evidence="11">
    <location>
        <begin position="267"/>
        <end position="349"/>
    </location>
</feature>
<dbReference type="SUPFAM" id="SSF81324">
    <property type="entry name" value="Voltage-gated potassium channels"/>
    <property type="match status" value="2"/>
</dbReference>
<dbReference type="EMBL" id="CABPRJ010000485">
    <property type="protein sequence ID" value="VVC28927.1"/>
    <property type="molecule type" value="Genomic_DNA"/>
</dbReference>
<feature type="transmembrane region" description="Helical" evidence="10">
    <location>
        <begin position="156"/>
        <end position="177"/>
    </location>
</feature>
<feature type="transmembrane region" description="Helical" evidence="10">
    <location>
        <begin position="257"/>
        <end position="279"/>
    </location>
</feature>
<dbReference type="Proteomes" id="UP000325440">
    <property type="component" value="Unassembled WGS sequence"/>
</dbReference>
<organism evidence="12 13">
    <name type="scientific">Cinara cedri</name>
    <dbReference type="NCBI Taxonomy" id="506608"/>
    <lineage>
        <taxon>Eukaryota</taxon>
        <taxon>Metazoa</taxon>
        <taxon>Ecdysozoa</taxon>
        <taxon>Arthropoda</taxon>
        <taxon>Hexapoda</taxon>
        <taxon>Insecta</taxon>
        <taxon>Pterygota</taxon>
        <taxon>Neoptera</taxon>
        <taxon>Paraneoptera</taxon>
        <taxon>Hemiptera</taxon>
        <taxon>Sternorrhyncha</taxon>
        <taxon>Aphidomorpha</taxon>
        <taxon>Aphidoidea</taxon>
        <taxon>Aphididae</taxon>
        <taxon>Lachninae</taxon>
        <taxon>Cinara</taxon>
    </lineage>
</organism>
<evidence type="ECO:0000256" key="2">
    <source>
        <dbReference type="ARBA" id="ARBA00022448"/>
    </source>
</evidence>
<dbReference type="OrthoDB" id="297496at2759"/>
<evidence type="ECO:0000256" key="10">
    <source>
        <dbReference type="SAM" id="Phobius"/>
    </source>
</evidence>
<keyword evidence="7 8" id="KW-0407">Ion channel</keyword>
<feature type="transmembrane region" description="Helical" evidence="10">
    <location>
        <begin position="130"/>
        <end position="149"/>
    </location>
</feature>
<keyword evidence="6 10" id="KW-0472">Membrane</keyword>
<comment type="subcellular location">
    <subcellularLocation>
        <location evidence="1">Membrane</location>
        <topology evidence="1">Multi-pass membrane protein</topology>
    </subcellularLocation>
</comment>
<keyword evidence="5 8" id="KW-0406">Ion transport</keyword>
<dbReference type="Pfam" id="PF07885">
    <property type="entry name" value="Ion_trans_2"/>
    <property type="match status" value="2"/>
</dbReference>
<evidence type="ECO:0000256" key="6">
    <source>
        <dbReference type="ARBA" id="ARBA00023136"/>
    </source>
</evidence>
<name>A0A5E4MGH2_9HEMI</name>
<evidence type="ECO:0000259" key="11">
    <source>
        <dbReference type="Pfam" id="PF07885"/>
    </source>
</evidence>
<dbReference type="GO" id="GO:0005886">
    <property type="term" value="C:plasma membrane"/>
    <property type="evidence" value="ECO:0007669"/>
    <property type="project" value="TreeGrafter"/>
</dbReference>
<feature type="compositionally biased region" description="Acidic residues" evidence="9">
    <location>
        <begin position="233"/>
        <end position="242"/>
    </location>
</feature>
<keyword evidence="3 8" id="KW-0812">Transmembrane</keyword>
<evidence type="ECO:0000256" key="8">
    <source>
        <dbReference type="RuleBase" id="RU003857"/>
    </source>
</evidence>
<reference evidence="12 13" key="1">
    <citation type="submission" date="2019-08" db="EMBL/GenBank/DDBJ databases">
        <authorList>
            <person name="Alioto T."/>
            <person name="Alioto T."/>
            <person name="Gomez Garrido J."/>
        </authorList>
    </citation>
    <scope>NUCLEOTIDE SEQUENCE [LARGE SCALE GENOMIC DNA]</scope>
</reference>